<dbReference type="OrthoDB" id="2507178at2759"/>
<evidence type="ECO:0000256" key="1">
    <source>
        <dbReference type="SAM" id="MobiDB-lite"/>
    </source>
</evidence>
<dbReference type="PANTHER" id="PTHR45023">
    <property type="match status" value="1"/>
</dbReference>
<accession>A0A8T1UN87</accession>
<proteinExistence type="predicted"/>
<comment type="caution">
    <text evidence="2">The sequence shown here is derived from an EMBL/GenBank/DDBJ whole genome shotgun (WGS) entry which is preliminary data.</text>
</comment>
<gene>
    <name evidence="2" type="ORF">JG687_00004586</name>
</gene>
<protein>
    <submittedName>
        <fullName evidence="2">Uncharacterized protein</fullName>
    </submittedName>
</protein>
<organism evidence="2 3">
    <name type="scientific">Phytophthora cactorum</name>
    <dbReference type="NCBI Taxonomy" id="29920"/>
    <lineage>
        <taxon>Eukaryota</taxon>
        <taxon>Sar</taxon>
        <taxon>Stramenopiles</taxon>
        <taxon>Oomycota</taxon>
        <taxon>Peronosporomycetes</taxon>
        <taxon>Peronosporales</taxon>
        <taxon>Peronosporaceae</taxon>
        <taxon>Phytophthora</taxon>
    </lineage>
</organism>
<dbReference type="Proteomes" id="UP000688947">
    <property type="component" value="Unassembled WGS sequence"/>
</dbReference>
<dbReference type="VEuPathDB" id="FungiDB:PC110_g12122"/>
<evidence type="ECO:0000313" key="3">
    <source>
        <dbReference type="Proteomes" id="UP000688947"/>
    </source>
</evidence>
<dbReference type="EMBL" id="JAENGZ010000160">
    <property type="protein sequence ID" value="KAG6966914.1"/>
    <property type="molecule type" value="Genomic_DNA"/>
</dbReference>
<reference evidence="2" key="1">
    <citation type="submission" date="2021-01" db="EMBL/GenBank/DDBJ databases">
        <title>Phytophthora aleatoria, a newly-described species from Pinus radiata is distinct from Phytophthora cactorum isolates based on comparative genomics.</title>
        <authorList>
            <person name="Mcdougal R."/>
            <person name="Panda P."/>
            <person name="Williams N."/>
            <person name="Studholme D.J."/>
        </authorList>
    </citation>
    <scope>NUCLEOTIDE SEQUENCE</scope>
    <source>
        <strain evidence="2">NZFS 3830</strain>
    </source>
</reference>
<sequence>MGKKTNWSPTEDQTLCRVWLTASDLQLQGGDHKASNFWNMVRELFHQEMETAVERPLNGLKVRWTRINRDSQKFAAIFSEIQSKGIKQGEESGGDSGDAAAVALLTEQQWIDEAKDAFHRYYNAKFSFECCWKQLRYSTKWLQLFADSRSHPVVIVSSLPTSTVVTEEAHAAVQAPSSTTSEEEITSTDNGATTTADPSPTAAMPASPSRSNVTSVSSVAAAAAVAAVSQASTEANNFAIPSSHKRRADVSLESFAHIPNQQLQGLTATLIEELKRQNDLLEDQNAIALLKVNGEQSTTVKSMVPNGVVDVVADIRQYWGWNHDNTDAELFANVQRQWESSRRSDDAAKDFVLQVLACGLEEQLLLWLLQPHPADAAEDIRILFTVCKDPYFTADGCELLKPMLDALLLAAAVRAAACDRNAKNRKQRMAGILEAMEGRMFSKTKSVLKAWHKSEISEEDVDSWTRFLELSNVLDPRVFNSRSGRDFMDAAEQIISLQQADLAIVRGSIDTVGLDGDNQIPTADMLWDLTTQIVGAGFEEYLKVKASVALPSQTFGFRQMKTW</sequence>
<dbReference type="AlphaFoldDB" id="A0A8T1UN87"/>
<evidence type="ECO:0000313" key="2">
    <source>
        <dbReference type="EMBL" id="KAG6966914.1"/>
    </source>
</evidence>
<dbReference type="PANTHER" id="PTHR45023:SF4">
    <property type="entry name" value="GLYCINE-RICH PROTEIN-RELATED"/>
    <property type="match status" value="1"/>
</dbReference>
<feature type="region of interest" description="Disordered" evidence="1">
    <location>
        <begin position="172"/>
        <end position="211"/>
    </location>
</feature>
<name>A0A8T1UN87_9STRA</name>
<feature type="compositionally biased region" description="Low complexity" evidence="1">
    <location>
        <begin position="192"/>
        <end position="211"/>
    </location>
</feature>